<dbReference type="InterPro" id="IPR036291">
    <property type="entry name" value="NAD(P)-bd_dom_sf"/>
</dbReference>
<dbReference type="SUPFAM" id="SSF48179">
    <property type="entry name" value="6-phosphogluconate dehydrogenase C-terminal domain-like"/>
    <property type="match status" value="1"/>
</dbReference>
<feature type="domain" description="DUF2520" evidence="1">
    <location>
        <begin position="120"/>
        <end position="243"/>
    </location>
</feature>
<dbReference type="PANTHER" id="PTHR40459">
    <property type="entry name" value="CONSERVED HYPOTHETICAL ALANINE AND LEUCINE RICH PROTEIN"/>
    <property type="match status" value="1"/>
</dbReference>
<reference evidence="2 3" key="1">
    <citation type="submission" date="2021-03" db="EMBL/GenBank/DDBJ databases">
        <title>Isolation and description of Capnocytophaga bilenii sp. nov., a novel Capnocytophaga species, isolated from a gingivitis subject.</title>
        <authorList>
            <person name="Antezack A."/>
            <person name="Monnet-Corti V."/>
            <person name="La Scola B."/>
        </authorList>
    </citation>
    <scope>NUCLEOTIDE SEQUENCE [LARGE SCALE GENOMIC DNA]</scope>
    <source>
        <strain evidence="2 3">Marseille-Q4570</strain>
    </source>
</reference>
<sequence>MTINIIGAGNVAYHLTKALLYKQLPLQQLYNRSAFSADFDCFAVEKTHCLSELKPATLTIIATSDNAIASLSEQLPFSSGLVVHTSGNTPLTALHPKNRRGVFYPLQSFSKHTEVDFSKVPICLEAENTDDLVLLQQLASHLSTHCYQLSSAQRQLLHVAAVFANNFTNHLIAISQEICEQHHIPFELLQPLIAETFAKLQHHTALEAQTGPARRGDTRTITAHLALLNEPQKQLYEYLTKSIIDTYGKKVL</sequence>
<accession>A0ABS3Q0M7</accession>
<dbReference type="Pfam" id="PF10728">
    <property type="entry name" value="DUF2520"/>
    <property type="match status" value="1"/>
</dbReference>
<dbReference type="InterPro" id="IPR037108">
    <property type="entry name" value="TM1727-like_C_sf"/>
</dbReference>
<gene>
    <name evidence="2" type="ORF">J4N46_12180</name>
</gene>
<comment type="caution">
    <text evidence="2">The sequence shown here is derived from an EMBL/GenBank/DDBJ whole genome shotgun (WGS) entry which is preliminary data.</text>
</comment>
<dbReference type="InterPro" id="IPR018931">
    <property type="entry name" value="DUF2520"/>
</dbReference>
<dbReference type="Proteomes" id="UP000681610">
    <property type="component" value="Unassembled WGS sequence"/>
</dbReference>
<dbReference type="SUPFAM" id="SSF51735">
    <property type="entry name" value="NAD(P)-binding Rossmann-fold domains"/>
    <property type="match status" value="1"/>
</dbReference>
<dbReference type="RefSeq" id="WP_208059506.1">
    <property type="nucleotide sequence ID" value="NZ_JAGDYP010000014.1"/>
</dbReference>
<evidence type="ECO:0000313" key="2">
    <source>
        <dbReference type="EMBL" id="MBO1885148.1"/>
    </source>
</evidence>
<evidence type="ECO:0000259" key="1">
    <source>
        <dbReference type="Pfam" id="PF10728"/>
    </source>
</evidence>
<protein>
    <submittedName>
        <fullName evidence="2">DUF2520 domain-containing protein</fullName>
    </submittedName>
</protein>
<name>A0ABS3Q0M7_9FLAO</name>
<keyword evidence="3" id="KW-1185">Reference proteome</keyword>
<dbReference type="PANTHER" id="PTHR40459:SF1">
    <property type="entry name" value="CONSERVED HYPOTHETICAL ALANINE AND LEUCINE RICH PROTEIN"/>
    <property type="match status" value="1"/>
</dbReference>
<proteinExistence type="predicted"/>
<organism evidence="2 3">
    <name type="scientific">Capnocytophaga bilenii</name>
    <dbReference type="NCBI Taxonomy" id="2819369"/>
    <lineage>
        <taxon>Bacteria</taxon>
        <taxon>Pseudomonadati</taxon>
        <taxon>Bacteroidota</taxon>
        <taxon>Flavobacteriia</taxon>
        <taxon>Flavobacteriales</taxon>
        <taxon>Flavobacteriaceae</taxon>
        <taxon>Capnocytophaga</taxon>
    </lineage>
</organism>
<dbReference type="Gene3D" id="1.10.1040.20">
    <property type="entry name" value="ProC-like, C-terminal domain"/>
    <property type="match status" value="1"/>
</dbReference>
<evidence type="ECO:0000313" key="3">
    <source>
        <dbReference type="Proteomes" id="UP000681610"/>
    </source>
</evidence>
<dbReference type="EMBL" id="JAGDYP010000014">
    <property type="protein sequence ID" value="MBO1885148.1"/>
    <property type="molecule type" value="Genomic_DNA"/>
</dbReference>
<dbReference type="InterPro" id="IPR008927">
    <property type="entry name" value="6-PGluconate_DH-like_C_sf"/>
</dbReference>
<dbReference type="Gene3D" id="3.40.50.720">
    <property type="entry name" value="NAD(P)-binding Rossmann-like Domain"/>
    <property type="match status" value="1"/>
</dbReference>